<dbReference type="InterPro" id="IPR036770">
    <property type="entry name" value="Ankyrin_rpt-contain_sf"/>
</dbReference>
<dbReference type="Pfam" id="PF12796">
    <property type="entry name" value="Ank_2"/>
    <property type="match status" value="1"/>
</dbReference>
<dbReference type="SMART" id="SM00248">
    <property type="entry name" value="ANK"/>
    <property type="match status" value="2"/>
</dbReference>
<dbReference type="Proteomes" id="UP000504637">
    <property type="component" value="Unplaced"/>
</dbReference>
<dbReference type="GO" id="GO:0085020">
    <property type="term" value="P:protein K6-linked ubiquitination"/>
    <property type="evidence" value="ECO:0007669"/>
    <property type="project" value="TreeGrafter"/>
</dbReference>
<evidence type="ECO:0000256" key="1">
    <source>
        <dbReference type="ARBA" id="ARBA00022737"/>
    </source>
</evidence>
<protein>
    <submittedName>
        <fullName evidence="6">Ankyrin</fullName>
    </submittedName>
</protein>
<dbReference type="PANTHER" id="PTHR24171:SF8">
    <property type="entry name" value="BRCA1-ASSOCIATED RING DOMAIN PROTEIN 1"/>
    <property type="match status" value="1"/>
</dbReference>
<reference evidence="6" key="2">
    <citation type="submission" date="2020-04" db="EMBL/GenBank/DDBJ databases">
        <authorList>
            <consortium name="NCBI Genome Project"/>
        </authorList>
    </citation>
    <scope>NUCLEOTIDE SEQUENCE</scope>
    <source>
        <strain evidence="6">CBS 342.82</strain>
    </source>
</reference>
<evidence type="ECO:0000256" key="2">
    <source>
        <dbReference type="ARBA" id="ARBA00023043"/>
    </source>
</evidence>
<dbReference type="PANTHER" id="PTHR24171">
    <property type="entry name" value="ANKYRIN REPEAT DOMAIN-CONTAINING PROTEIN 39-RELATED"/>
    <property type="match status" value="1"/>
</dbReference>
<reference evidence="6" key="3">
    <citation type="submission" date="2025-08" db="UniProtKB">
        <authorList>
            <consortium name="RefSeq"/>
        </authorList>
    </citation>
    <scope>IDENTIFICATION</scope>
    <source>
        <strain evidence="6">CBS 342.82</strain>
    </source>
</reference>
<evidence type="ECO:0000256" key="4">
    <source>
        <dbReference type="SAM" id="MobiDB-lite"/>
    </source>
</evidence>
<feature type="region of interest" description="Disordered" evidence="4">
    <location>
        <begin position="338"/>
        <end position="359"/>
    </location>
</feature>
<accession>A0A6J3LT58</accession>
<proteinExistence type="predicted"/>
<organism evidence="6">
    <name type="scientific">Dissoconium aciculare CBS 342.82</name>
    <dbReference type="NCBI Taxonomy" id="1314786"/>
    <lineage>
        <taxon>Eukaryota</taxon>
        <taxon>Fungi</taxon>
        <taxon>Dikarya</taxon>
        <taxon>Ascomycota</taxon>
        <taxon>Pezizomycotina</taxon>
        <taxon>Dothideomycetes</taxon>
        <taxon>Dothideomycetidae</taxon>
        <taxon>Mycosphaerellales</taxon>
        <taxon>Dissoconiaceae</taxon>
        <taxon>Dissoconium</taxon>
    </lineage>
</organism>
<dbReference type="GeneID" id="54361264"/>
<evidence type="ECO:0000256" key="3">
    <source>
        <dbReference type="PROSITE-ProRule" id="PRU00023"/>
    </source>
</evidence>
<dbReference type="SUPFAM" id="SSF48403">
    <property type="entry name" value="Ankyrin repeat"/>
    <property type="match status" value="1"/>
</dbReference>
<keyword evidence="1" id="KW-0677">Repeat</keyword>
<sequence length="630" mass="72170">MESPTSTVDCTPLADNTRCNSPVKRMHSCLRQRLVMETSIERHIHKCNPQANSPLWNTLPEELRLMIFEAATAQYEDMSRAYKQHENHWRPHHRAPFKTCSNILLTCRRAWLEAHAFPMRQAELLFWTGYPNHDRMVARWWHNLGSRLTRSNLENIRHVHFMLPIHDIDDICEPGNSISKAIRFLKPMTFKITSRACDWSGLSWGAPDDYRNKLEEQIRRNVAQLLRVCVNNVKKFQLALEIQEGNRKWEENEPFFDSVRRLRSRVRTIQKFHGDNSYGSYLGVVDEPHSWRRQRPNTNWTTGIVDPKYPELKYRILELKWVHIRCAIDSAGLKIDTPSPTASSRAFSPRSKRMDQNSRDHRIDNDLSHFLRQQDRVRQHSQELSKVFEAQCRRAFSEQRIAMETGIHIASLPSSAADVKALIDFSADVNGRAHDGRTALHYLAHRNDEHRLIDLLLAAGASINAESCHGETPLSTAITHNSHRALRLLLERCSEYSECPRLKGPSLWLPTAKYADIETIGLLTATDHLRLGCVIKYNLGDHMNIIRARLDADEKLVEAFQELLAVIGQHASPLKESIEGLVEAGRPTEQFVSLDSNSGLSLPGSWPEELEKSGSNEAFEAASSTILDMS</sequence>
<dbReference type="OrthoDB" id="5431422at2759"/>
<name>A0A6J3LT58_9PEZI</name>
<reference evidence="6" key="1">
    <citation type="submission" date="2020-01" db="EMBL/GenBank/DDBJ databases">
        <authorList>
            <consortium name="DOE Joint Genome Institute"/>
            <person name="Haridas S."/>
            <person name="Albert R."/>
            <person name="Binder M."/>
            <person name="Bloem J."/>
            <person name="Labutti K."/>
            <person name="Salamov A."/>
            <person name="Andreopoulos B."/>
            <person name="Baker S.E."/>
            <person name="Barry K."/>
            <person name="Bills G."/>
            <person name="Bluhm B.H."/>
            <person name="Cannon C."/>
            <person name="Castanera R."/>
            <person name="Culley D.E."/>
            <person name="Daum C."/>
            <person name="Ezra D."/>
            <person name="Gonzalez J.B."/>
            <person name="Henrissat B."/>
            <person name="Kuo A."/>
            <person name="Liang C."/>
            <person name="Lipzen A."/>
            <person name="Lutzoni F."/>
            <person name="Magnuson J."/>
            <person name="Mondo S."/>
            <person name="Nolan M."/>
            <person name="Ohm R."/>
            <person name="Pangilinan J."/>
            <person name="Park H.-J."/>
            <person name="Ramirez L."/>
            <person name="Alfaro M."/>
            <person name="Sun H."/>
            <person name="Tritt A."/>
            <person name="Yoshinaga Y."/>
            <person name="Zwiers L.-H."/>
            <person name="Turgeon B.G."/>
            <person name="Goodwin S.B."/>
            <person name="Spatafora J.W."/>
            <person name="Crous P.W."/>
            <person name="Grigoriev I.V."/>
        </authorList>
    </citation>
    <scope>NUCLEOTIDE SEQUENCE</scope>
    <source>
        <strain evidence="6">CBS 342.82</strain>
    </source>
</reference>
<dbReference type="GO" id="GO:0004842">
    <property type="term" value="F:ubiquitin-protein transferase activity"/>
    <property type="evidence" value="ECO:0007669"/>
    <property type="project" value="TreeGrafter"/>
</dbReference>
<dbReference type="InterPro" id="IPR002110">
    <property type="entry name" value="Ankyrin_rpt"/>
</dbReference>
<feature type="repeat" description="ANK" evidence="3">
    <location>
        <begin position="435"/>
        <end position="468"/>
    </location>
</feature>
<dbReference type="Gene3D" id="1.25.40.20">
    <property type="entry name" value="Ankyrin repeat-containing domain"/>
    <property type="match status" value="1"/>
</dbReference>
<dbReference type="RefSeq" id="XP_033455869.1">
    <property type="nucleotide sequence ID" value="XM_033603464.1"/>
</dbReference>
<feature type="region of interest" description="Disordered" evidence="4">
    <location>
        <begin position="595"/>
        <end position="616"/>
    </location>
</feature>
<dbReference type="PROSITE" id="PS50297">
    <property type="entry name" value="ANK_REP_REGION"/>
    <property type="match status" value="1"/>
</dbReference>
<dbReference type="AlphaFoldDB" id="A0A6J3LT58"/>
<keyword evidence="5" id="KW-1185">Reference proteome</keyword>
<evidence type="ECO:0000313" key="6">
    <source>
        <dbReference type="RefSeq" id="XP_033455869.1"/>
    </source>
</evidence>
<dbReference type="PROSITE" id="PS50088">
    <property type="entry name" value="ANK_REPEAT"/>
    <property type="match status" value="1"/>
</dbReference>
<gene>
    <name evidence="6" type="ORF">K489DRAFT_373838</name>
</gene>
<keyword evidence="2 3" id="KW-0040">ANK repeat</keyword>
<evidence type="ECO:0000313" key="5">
    <source>
        <dbReference type="Proteomes" id="UP000504637"/>
    </source>
</evidence>